<sequence length="569" mass="61885">MQEKAFIEALKGFEYLTQRVEADESKLKDWQSHLTRALSAQPSLGKLNRDGHLARQAEGVREVVRLCIEDWGRTWARNQPSAQLAETFGDKAVILVFGKVNAGKSSFCNFVAERFAANGEAVQYFHLADNAIVERDEPFAEGETETTSQIQGIRLGQKLILIDTPGLLSVTGVNGELTKRYTDSADAVLWLSSSTAPGQVQELAELEGELKRNKPLLPIITKSDFYNEDEVPGQDTLIKVLCNKTTANRSLQEGDVWKRAAQQLRASDLDEALLKPVVSVSVRYARKNAEQDDCLQAAGFERLFAQLQVIAQEARVYKESKATQLMVSHLENNVLSSLRSTVLPRLDELRDATRKAVQGLKVRSDQIASAVLADVLLKLADLLETHKSTQDVQALTKDVNALCQSTIEHYLTRELKDYVSELKGVLVDMSSDDVGSFEDLGVDVELVTGRGKQAAATATGTAIGTAIGTAFGGPIGAIAGGLLGGLLGGAAGNYMVETQMVRQVVGVSYARLHGKLEADLRARLPKAVGAAVDTCIESIDLVDVEAMRLFDIIASSEQDLKCLKESVAR</sequence>
<dbReference type="CDD" id="cd00882">
    <property type="entry name" value="Ras_like_GTPase"/>
    <property type="match status" value="1"/>
</dbReference>
<gene>
    <name evidence="2" type="ORF">A3L25_026785</name>
</gene>
<dbReference type="EMBL" id="CP050951">
    <property type="protein sequence ID" value="QJQ12838.1"/>
    <property type="molecule type" value="Genomic_DNA"/>
</dbReference>
<dbReference type="Proteomes" id="UP000076857">
    <property type="component" value="Chromosome"/>
</dbReference>
<dbReference type="GO" id="GO:0030488">
    <property type="term" value="P:tRNA methylation"/>
    <property type="evidence" value="ECO:0007669"/>
    <property type="project" value="TreeGrafter"/>
</dbReference>
<proteinExistence type="predicted"/>
<dbReference type="PANTHER" id="PTHR42714:SF2">
    <property type="entry name" value="TRNA MODIFICATION GTPASE GTPBP3, MITOCHONDRIAL"/>
    <property type="match status" value="1"/>
</dbReference>
<dbReference type="SUPFAM" id="SSF52540">
    <property type="entry name" value="P-loop containing nucleoside triphosphate hydrolases"/>
    <property type="match status" value="1"/>
</dbReference>
<organism evidence="2 3">
    <name type="scientific">Pseudomonas putida</name>
    <name type="common">Arthrobacter siderocapsulatus</name>
    <dbReference type="NCBI Taxonomy" id="303"/>
    <lineage>
        <taxon>Bacteria</taxon>
        <taxon>Pseudomonadati</taxon>
        <taxon>Pseudomonadota</taxon>
        <taxon>Gammaproteobacteria</taxon>
        <taxon>Pseudomonadales</taxon>
        <taxon>Pseudomonadaceae</taxon>
        <taxon>Pseudomonas</taxon>
    </lineage>
</organism>
<dbReference type="Gene3D" id="3.40.50.300">
    <property type="entry name" value="P-loop containing nucleotide triphosphate hydrolases"/>
    <property type="match status" value="1"/>
</dbReference>
<reference evidence="2 3" key="1">
    <citation type="submission" date="2016-04" db="EMBL/GenBank/DDBJ databases">
        <authorList>
            <person name="Qiu J."/>
        </authorList>
    </citation>
    <scope>NUCLEOTIDE SEQUENCE [LARGE SCALE GENOMIC DNA]</scope>
    <source>
        <strain evidence="2 3">JQ581</strain>
    </source>
</reference>
<dbReference type="GO" id="GO:0005525">
    <property type="term" value="F:GTP binding"/>
    <property type="evidence" value="ECO:0007669"/>
    <property type="project" value="InterPro"/>
</dbReference>
<dbReference type="InterPro" id="IPR006073">
    <property type="entry name" value="GTP-bd"/>
</dbReference>
<dbReference type="Pfam" id="PF01926">
    <property type="entry name" value="MMR_HSR1"/>
    <property type="match status" value="1"/>
</dbReference>
<dbReference type="RefSeq" id="WP_063422816.1">
    <property type="nucleotide sequence ID" value="NZ_CP050951.1"/>
</dbReference>
<dbReference type="AlphaFoldDB" id="A0AAP9SS24"/>
<evidence type="ECO:0000313" key="3">
    <source>
        <dbReference type="Proteomes" id="UP000076857"/>
    </source>
</evidence>
<evidence type="ECO:0000313" key="2">
    <source>
        <dbReference type="EMBL" id="QJQ12838.1"/>
    </source>
</evidence>
<name>A0AAP9SS24_PSEPU</name>
<dbReference type="GO" id="GO:0002098">
    <property type="term" value="P:tRNA wobble uridine modification"/>
    <property type="evidence" value="ECO:0007669"/>
    <property type="project" value="TreeGrafter"/>
</dbReference>
<evidence type="ECO:0000259" key="1">
    <source>
        <dbReference type="Pfam" id="PF01926"/>
    </source>
</evidence>
<accession>A0AAP9SS24</accession>
<dbReference type="PANTHER" id="PTHR42714">
    <property type="entry name" value="TRNA MODIFICATION GTPASE GTPBP3"/>
    <property type="match status" value="1"/>
</dbReference>
<feature type="domain" description="G" evidence="1">
    <location>
        <begin position="94"/>
        <end position="222"/>
    </location>
</feature>
<dbReference type="InterPro" id="IPR027417">
    <property type="entry name" value="P-loop_NTPase"/>
</dbReference>
<protein>
    <recommendedName>
        <fullName evidence="1">G domain-containing protein</fullName>
    </recommendedName>
</protein>
<dbReference type="GO" id="GO:0005737">
    <property type="term" value="C:cytoplasm"/>
    <property type="evidence" value="ECO:0007669"/>
    <property type="project" value="TreeGrafter"/>
</dbReference>
<reference evidence="2 3" key="2">
    <citation type="submission" date="2020-04" db="EMBL/GenBank/DDBJ databases">
        <title>Complete genome sequence of Pseudomonas putida strain JQ581.</title>
        <authorList>
            <person name="Mu Y."/>
        </authorList>
    </citation>
    <scope>NUCLEOTIDE SEQUENCE [LARGE SCALE GENOMIC DNA]</scope>
    <source>
        <strain evidence="2 3">JQ581</strain>
    </source>
</reference>